<keyword evidence="3" id="KW-1185">Reference proteome</keyword>
<protein>
    <submittedName>
        <fullName evidence="2">Uncharacterized protein</fullName>
    </submittedName>
</protein>
<evidence type="ECO:0000256" key="1">
    <source>
        <dbReference type="SAM" id="SignalP"/>
    </source>
</evidence>
<keyword evidence="1" id="KW-0732">Signal</keyword>
<evidence type="ECO:0000313" key="2">
    <source>
        <dbReference type="EnsemblPlants" id="TuG1812G0100000535.01.T01.cds315419"/>
    </source>
</evidence>
<dbReference type="Gramene" id="TuG1812G0100000535.01.T01">
    <property type="protein sequence ID" value="TuG1812G0100000535.01.T01.cds315419"/>
    <property type="gene ID" value="TuG1812G0100000535.01"/>
</dbReference>
<organism evidence="2 3">
    <name type="scientific">Triticum urartu</name>
    <name type="common">Red wild einkorn</name>
    <name type="synonym">Crithodium urartu</name>
    <dbReference type="NCBI Taxonomy" id="4572"/>
    <lineage>
        <taxon>Eukaryota</taxon>
        <taxon>Viridiplantae</taxon>
        <taxon>Streptophyta</taxon>
        <taxon>Embryophyta</taxon>
        <taxon>Tracheophyta</taxon>
        <taxon>Spermatophyta</taxon>
        <taxon>Magnoliopsida</taxon>
        <taxon>Liliopsida</taxon>
        <taxon>Poales</taxon>
        <taxon>Poaceae</taxon>
        <taxon>BOP clade</taxon>
        <taxon>Pooideae</taxon>
        <taxon>Triticodae</taxon>
        <taxon>Triticeae</taxon>
        <taxon>Triticinae</taxon>
        <taxon>Triticum</taxon>
    </lineage>
</organism>
<name>A0A8R7NXZ4_TRIUA</name>
<reference evidence="2" key="3">
    <citation type="submission" date="2022-06" db="UniProtKB">
        <authorList>
            <consortium name="EnsemblPlants"/>
        </authorList>
    </citation>
    <scope>IDENTIFICATION</scope>
</reference>
<dbReference type="AlphaFoldDB" id="A0A8R7NXZ4"/>
<dbReference type="EnsemblPlants" id="TuG1812G0100000535.01.T01">
    <property type="protein sequence ID" value="TuG1812G0100000535.01.T01.cds315419"/>
    <property type="gene ID" value="TuG1812G0100000535.01"/>
</dbReference>
<dbReference type="Proteomes" id="UP000015106">
    <property type="component" value="Chromosome 1"/>
</dbReference>
<feature type="signal peptide" evidence="1">
    <location>
        <begin position="1"/>
        <end position="20"/>
    </location>
</feature>
<accession>A0A8R7NXZ4</accession>
<reference evidence="2" key="2">
    <citation type="submission" date="2018-03" db="EMBL/GenBank/DDBJ databases">
        <title>The Triticum urartu genome reveals the dynamic nature of wheat genome evolution.</title>
        <authorList>
            <person name="Ling H."/>
            <person name="Ma B."/>
            <person name="Shi X."/>
            <person name="Liu H."/>
            <person name="Dong L."/>
            <person name="Sun H."/>
            <person name="Cao Y."/>
            <person name="Gao Q."/>
            <person name="Zheng S."/>
            <person name="Li Y."/>
            <person name="Yu Y."/>
            <person name="Du H."/>
            <person name="Qi M."/>
            <person name="Li Y."/>
            <person name="Yu H."/>
            <person name="Cui Y."/>
            <person name="Wang N."/>
            <person name="Chen C."/>
            <person name="Wu H."/>
            <person name="Zhao Y."/>
            <person name="Zhang J."/>
            <person name="Li Y."/>
            <person name="Zhou W."/>
            <person name="Zhang B."/>
            <person name="Hu W."/>
            <person name="Eijk M."/>
            <person name="Tang J."/>
            <person name="Witsenboer H."/>
            <person name="Zhao S."/>
            <person name="Li Z."/>
            <person name="Zhang A."/>
            <person name="Wang D."/>
            <person name="Liang C."/>
        </authorList>
    </citation>
    <scope>NUCLEOTIDE SEQUENCE [LARGE SCALE GENOMIC DNA]</scope>
    <source>
        <strain evidence="2">cv. G1812</strain>
    </source>
</reference>
<sequence>MKGRAPAGHSTSFLWLAVRALPQYTSDGVVSKSGASPTPDATSL</sequence>
<reference evidence="3" key="1">
    <citation type="journal article" date="2013" name="Nature">
        <title>Draft genome of the wheat A-genome progenitor Triticum urartu.</title>
        <authorList>
            <person name="Ling H.Q."/>
            <person name="Zhao S."/>
            <person name="Liu D."/>
            <person name="Wang J."/>
            <person name="Sun H."/>
            <person name="Zhang C."/>
            <person name="Fan H."/>
            <person name="Li D."/>
            <person name="Dong L."/>
            <person name="Tao Y."/>
            <person name="Gao C."/>
            <person name="Wu H."/>
            <person name="Li Y."/>
            <person name="Cui Y."/>
            <person name="Guo X."/>
            <person name="Zheng S."/>
            <person name="Wang B."/>
            <person name="Yu K."/>
            <person name="Liang Q."/>
            <person name="Yang W."/>
            <person name="Lou X."/>
            <person name="Chen J."/>
            <person name="Feng M."/>
            <person name="Jian J."/>
            <person name="Zhang X."/>
            <person name="Luo G."/>
            <person name="Jiang Y."/>
            <person name="Liu J."/>
            <person name="Wang Z."/>
            <person name="Sha Y."/>
            <person name="Zhang B."/>
            <person name="Wu H."/>
            <person name="Tang D."/>
            <person name="Shen Q."/>
            <person name="Xue P."/>
            <person name="Zou S."/>
            <person name="Wang X."/>
            <person name="Liu X."/>
            <person name="Wang F."/>
            <person name="Yang Y."/>
            <person name="An X."/>
            <person name="Dong Z."/>
            <person name="Zhang K."/>
            <person name="Zhang X."/>
            <person name="Luo M.C."/>
            <person name="Dvorak J."/>
            <person name="Tong Y."/>
            <person name="Wang J."/>
            <person name="Yang H."/>
            <person name="Li Z."/>
            <person name="Wang D."/>
            <person name="Zhang A."/>
            <person name="Wang J."/>
        </authorList>
    </citation>
    <scope>NUCLEOTIDE SEQUENCE</scope>
    <source>
        <strain evidence="3">cv. G1812</strain>
    </source>
</reference>
<feature type="chain" id="PRO_5035889637" evidence="1">
    <location>
        <begin position="21"/>
        <end position="44"/>
    </location>
</feature>
<proteinExistence type="predicted"/>
<evidence type="ECO:0000313" key="3">
    <source>
        <dbReference type="Proteomes" id="UP000015106"/>
    </source>
</evidence>